<keyword evidence="1" id="KW-1133">Transmembrane helix</keyword>
<feature type="transmembrane region" description="Helical" evidence="1">
    <location>
        <begin position="48"/>
        <end position="69"/>
    </location>
</feature>
<evidence type="ECO:0000313" key="4">
    <source>
        <dbReference type="Proteomes" id="UP001497527"/>
    </source>
</evidence>
<keyword evidence="3" id="KW-0482">Metalloprotease</keyword>
<evidence type="ECO:0000313" key="3">
    <source>
        <dbReference type="EMBL" id="CAL2103818.1"/>
    </source>
</evidence>
<keyword evidence="1" id="KW-0812">Transmembrane</keyword>
<dbReference type="InterPro" id="IPR003675">
    <property type="entry name" value="Rce1/LyrA-like_dom"/>
</dbReference>
<feature type="transmembrane region" description="Helical" evidence="1">
    <location>
        <begin position="89"/>
        <end position="109"/>
    </location>
</feature>
<proteinExistence type="predicted"/>
<dbReference type="EMBL" id="CAXJIO010000014">
    <property type="protein sequence ID" value="CAL2103818.1"/>
    <property type="molecule type" value="Genomic_DNA"/>
</dbReference>
<evidence type="ECO:0000259" key="2">
    <source>
        <dbReference type="Pfam" id="PF02517"/>
    </source>
</evidence>
<feature type="transmembrane region" description="Helical" evidence="1">
    <location>
        <begin position="265"/>
        <end position="287"/>
    </location>
</feature>
<dbReference type="GO" id="GO:0008237">
    <property type="term" value="F:metallopeptidase activity"/>
    <property type="evidence" value="ECO:0007669"/>
    <property type="project" value="UniProtKB-KW"/>
</dbReference>
<dbReference type="Pfam" id="PF02517">
    <property type="entry name" value="Rce1-like"/>
    <property type="match status" value="1"/>
</dbReference>
<feature type="domain" description="CAAX prenyl protease 2/Lysostaphin resistance protein A-like" evidence="2">
    <location>
        <begin position="136"/>
        <end position="232"/>
    </location>
</feature>
<evidence type="ECO:0000256" key="1">
    <source>
        <dbReference type="SAM" id="Phobius"/>
    </source>
</evidence>
<dbReference type="PANTHER" id="PTHR39430">
    <property type="entry name" value="MEMBRANE-ASSOCIATED PROTEASE-RELATED"/>
    <property type="match status" value="1"/>
</dbReference>
<protein>
    <submittedName>
        <fullName evidence="3">CPBP family intramembrane metalloprotease</fullName>
    </submittedName>
</protein>
<reference evidence="3 4" key="1">
    <citation type="submission" date="2024-05" db="EMBL/GenBank/DDBJ databases">
        <authorList>
            <person name="Duchaud E."/>
        </authorList>
    </citation>
    <scope>NUCLEOTIDE SEQUENCE [LARGE SCALE GENOMIC DNA]</scope>
    <source>
        <strain evidence="3">Ena-SAMPLE-TAB-13-05-2024-13:56:06:370-140308</strain>
    </source>
</reference>
<keyword evidence="3" id="KW-0645">Protease</keyword>
<feature type="transmembrane region" description="Helical" evidence="1">
    <location>
        <begin position="195"/>
        <end position="215"/>
    </location>
</feature>
<organism evidence="3 4">
    <name type="scientific">Tenacibaculum polynesiense</name>
    <dbReference type="NCBI Taxonomy" id="3137857"/>
    <lineage>
        <taxon>Bacteria</taxon>
        <taxon>Pseudomonadati</taxon>
        <taxon>Bacteroidota</taxon>
        <taxon>Flavobacteriia</taxon>
        <taxon>Flavobacteriales</taxon>
        <taxon>Flavobacteriaceae</taxon>
        <taxon>Tenacibaculum</taxon>
    </lineage>
</organism>
<feature type="transmembrane region" description="Helical" evidence="1">
    <location>
        <begin position="227"/>
        <end position="245"/>
    </location>
</feature>
<keyword evidence="4" id="KW-1185">Reference proteome</keyword>
<dbReference type="RefSeq" id="WP_348718236.1">
    <property type="nucleotide sequence ID" value="NZ_CAXJIO010000014.1"/>
</dbReference>
<feature type="transmembrane region" description="Helical" evidence="1">
    <location>
        <begin position="15"/>
        <end position="36"/>
    </location>
</feature>
<gene>
    <name evidence="3" type="ORF">T190423A01A_50066</name>
</gene>
<feature type="transmembrane region" description="Helical" evidence="1">
    <location>
        <begin position="129"/>
        <end position="158"/>
    </location>
</feature>
<comment type="caution">
    <text evidence="3">The sequence shown here is derived from an EMBL/GenBank/DDBJ whole genome shotgun (WGS) entry which is preliminary data.</text>
</comment>
<sequence>MRKVIFNSINKVRPIWRLFLFIAITFSINIPLQVLLQKIMPQGLLRGYISASIYLLSVLTSLYIQVKYLDKSSFKKYGLRINKIWMKEFSFGFLIPIIQLSLFFMFLYLTGNLTIVNFFTTSSPDYSFIGAFISEFFGLIIGSSVEEIFFRAFLFYIVYEALRTFKKDPVKRALIILFLIAPLFGIAHIDNTGASVMSTINLGLDAIIMCLPFLITSRLGMSIGMHLSWNLFQGAVFGFPVSGNITKASIMTVHTTDNIISGGAFGVEGSILFVLLDVIAIALILYWKKHYNFKNIVNPAIDKNYKAYIV</sequence>
<feature type="transmembrane region" description="Helical" evidence="1">
    <location>
        <begin position="170"/>
        <end position="189"/>
    </location>
</feature>
<dbReference type="PANTHER" id="PTHR39430:SF1">
    <property type="entry name" value="PROTEASE"/>
    <property type="match status" value="1"/>
</dbReference>
<name>A0ABP1EZV5_9FLAO</name>
<keyword evidence="3" id="KW-0378">Hydrolase</keyword>
<accession>A0ABP1EZV5</accession>
<keyword evidence="1" id="KW-0472">Membrane</keyword>
<dbReference type="Proteomes" id="UP001497527">
    <property type="component" value="Unassembled WGS sequence"/>
</dbReference>